<evidence type="ECO:0000256" key="1">
    <source>
        <dbReference type="ARBA" id="ARBA00004429"/>
    </source>
</evidence>
<dbReference type="InterPro" id="IPR004090">
    <property type="entry name" value="Chemotax_Me-accpt_rcpt"/>
</dbReference>
<feature type="transmembrane region" description="Helical" evidence="6">
    <location>
        <begin position="12"/>
        <end position="35"/>
    </location>
</feature>
<sequence>MTKSRALDQLRRAFLPIMLGGLSGLYAVIVIAAWLVGGQPLAVGTVGGALLLAVFGAARIAGADALTRHLSAATAMALVGLLVFCTAGTHLQIDMHMAFFAVLAVTAGWSCWSSILVATAVVAVHHLSLNVLYPAAVFPNGAEYSRVVLHAVILVIEAGALALAARQLARALAASETAAAEAARNARHAQDLAAAQEAENAAKMKRVSLLDALTQAFERDVSVLAQGLAGAATEMEATAQSMARIAADTTQQTVTAAGAAQQTSANVQMVAAASEEMSASVREIVHQVGQSAQVATGAVETARQTNATVQRLASTAEQVSTIVSVISDIASQTNLLALNATIEAARAGEAGRGFAVVAAEVKQLAGQTAKATEEISGQITVIQDETRQAVADLRQIGRVIAEMSSVSAGIAEAMEEQGATTLEIARNVQQAARGTEMVTGNISQVREGAGQTSTAATQVLSAARELALHADSLTQEVTSFLIRVKSA</sequence>
<evidence type="ECO:0000259" key="8">
    <source>
        <dbReference type="PROSITE" id="PS50192"/>
    </source>
</evidence>
<comment type="subcellular location">
    <subcellularLocation>
        <location evidence="1">Cell inner membrane</location>
        <topology evidence="1">Multi-pass membrane protein</topology>
    </subcellularLocation>
</comment>
<dbReference type="SUPFAM" id="SSF58104">
    <property type="entry name" value="Methyl-accepting chemotaxis protein (MCP) signaling domain"/>
    <property type="match status" value="1"/>
</dbReference>
<dbReference type="PROSITE" id="PS50192">
    <property type="entry name" value="T_SNARE"/>
    <property type="match status" value="1"/>
</dbReference>
<evidence type="ECO:0000256" key="2">
    <source>
        <dbReference type="ARBA" id="ARBA00022519"/>
    </source>
</evidence>
<feature type="domain" description="T-SNARE coiled-coil homology" evidence="8">
    <location>
        <begin position="383"/>
        <end position="445"/>
    </location>
</feature>
<feature type="domain" description="Methyl-accepting transducer" evidence="7">
    <location>
        <begin position="231"/>
        <end position="467"/>
    </location>
</feature>
<evidence type="ECO:0000256" key="5">
    <source>
        <dbReference type="PROSITE-ProRule" id="PRU00284"/>
    </source>
</evidence>
<proteinExistence type="inferred from homology"/>
<protein>
    <submittedName>
        <fullName evidence="9">Uncharacterized protein</fullName>
    </submittedName>
</protein>
<dbReference type="SMART" id="SM00283">
    <property type="entry name" value="MA"/>
    <property type="match status" value="1"/>
</dbReference>
<keyword evidence="6" id="KW-0812">Transmembrane</keyword>
<feature type="transmembrane region" description="Helical" evidence="6">
    <location>
        <begin position="70"/>
        <end position="91"/>
    </location>
</feature>
<comment type="caution">
    <text evidence="9">The sequence shown here is derived from an EMBL/GenBank/DDBJ whole genome shotgun (WGS) entry which is preliminary data.</text>
</comment>
<keyword evidence="2" id="KW-0997">Cell inner membrane</keyword>
<evidence type="ECO:0000313" key="9">
    <source>
        <dbReference type="EMBL" id="GJD99261.1"/>
    </source>
</evidence>
<dbReference type="Gene3D" id="1.10.287.950">
    <property type="entry name" value="Methyl-accepting chemotaxis protein"/>
    <property type="match status" value="1"/>
</dbReference>
<keyword evidence="10" id="KW-1185">Reference proteome</keyword>
<evidence type="ECO:0000256" key="4">
    <source>
        <dbReference type="ARBA" id="ARBA00029447"/>
    </source>
</evidence>
<feature type="transmembrane region" description="Helical" evidence="6">
    <location>
        <begin position="41"/>
        <end position="58"/>
    </location>
</feature>
<name>A0ABQ4S7V2_9HYPH</name>
<dbReference type="EMBL" id="BPQQ01000012">
    <property type="protein sequence ID" value="GJD99261.1"/>
    <property type="molecule type" value="Genomic_DNA"/>
</dbReference>
<reference evidence="9" key="2">
    <citation type="submission" date="2021-08" db="EMBL/GenBank/DDBJ databases">
        <authorList>
            <person name="Tani A."/>
            <person name="Ola A."/>
            <person name="Ogura Y."/>
            <person name="Katsura K."/>
            <person name="Hayashi T."/>
        </authorList>
    </citation>
    <scope>NUCLEOTIDE SEQUENCE</scope>
    <source>
        <strain evidence="9">DSM 17168</strain>
    </source>
</reference>
<comment type="similarity">
    <text evidence="4">Belongs to the methyl-accepting chemotaxis (MCP) protein family.</text>
</comment>
<evidence type="ECO:0000313" key="10">
    <source>
        <dbReference type="Proteomes" id="UP001055153"/>
    </source>
</evidence>
<gene>
    <name evidence="9" type="ORF">GMJLKIPL_1177</name>
</gene>
<dbReference type="InterPro" id="IPR000727">
    <property type="entry name" value="T_SNARE_dom"/>
</dbReference>
<accession>A0ABQ4S7V2</accession>
<feature type="transmembrane region" description="Helical" evidence="6">
    <location>
        <begin position="97"/>
        <end position="127"/>
    </location>
</feature>
<evidence type="ECO:0000256" key="3">
    <source>
        <dbReference type="ARBA" id="ARBA00023224"/>
    </source>
</evidence>
<dbReference type="RefSeq" id="WP_238234150.1">
    <property type="nucleotide sequence ID" value="NZ_BPQQ01000012.1"/>
</dbReference>
<evidence type="ECO:0000256" key="6">
    <source>
        <dbReference type="SAM" id="Phobius"/>
    </source>
</evidence>
<dbReference type="PROSITE" id="PS50111">
    <property type="entry name" value="CHEMOTAXIS_TRANSDUC_2"/>
    <property type="match status" value="1"/>
</dbReference>
<dbReference type="PANTHER" id="PTHR32089">
    <property type="entry name" value="METHYL-ACCEPTING CHEMOTAXIS PROTEIN MCPB"/>
    <property type="match status" value="1"/>
</dbReference>
<organism evidence="9 10">
    <name type="scientific">Methylobacterium isbiliense</name>
    <dbReference type="NCBI Taxonomy" id="315478"/>
    <lineage>
        <taxon>Bacteria</taxon>
        <taxon>Pseudomonadati</taxon>
        <taxon>Pseudomonadota</taxon>
        <taxon>Alphaproteobacteria</taxon>
        <taxon>Hyphomicrobiales</taxon>
        <taxon>Methylobacteriaceae</taxon>
        <taxon>Methylobacterium</taxon>
    </lineage>
</organism>
<dbReference type="InterPro" id="IPR004089">
    <property type="entry name" value="MCPsignal_dom"/>
</dbReference>
<evidence type="ECO:0000259" key="7">
    <source>
        <dbReference type="PROSITE" id="PS50111"/>
    </source>
</evidence>
<reference evidence="9" key="1">
    <citation type="journal article" date="2021" name="Front. Microbiol.">
        <title>Comprehensive Comparative Genomics and Phenotyping of Methylobacterium Species.</title>
        <authorList>
            <person name="Alessa O."/>
            <person name="Ogura Y."/>
            <person name="Fujitani Y."/>
            <person name="Takami H."/>
            <person name="Hayashi T."/>
            <person name="Sahin N."/>
            <person name="Tani A."/>
        </authorList>
    </citation>
    <scope>NUCLEOTIDE SEQUENCE</scope>
    <source>
        <strain evidence="9">DSM 17168</strain>
    </source>
</reference>
<dbReference type="PRINTS" id="PR00260">
    <property type="entry name" value="CHEMTRNSDUCR"/>
</dbReference>
<keyword evidence="3 5" id="KW-0807">Transducer</keyword>
<keyword evidence="6" id="KW-0472">Membrane</keyword>
<dbReference type="Pfam" id="PF00015">
    <property type="entry name" value="MCPsignal"/>
    <property type="match status" value="1"/>
</dbReference>
<dbReference type="Proteomes" id="UP001055153">
    <property type="component" value="Unassembled WGS sequence"/>
</dbReference>
<keyword evidence="6" id="KW-1133">Transmembrane helix</keyword>
<keyword evidence="2" id="KW-1003">Cell membrane</keyword>
<dbReference type="PANTHER" id="PTHR32089:SF112">
    <property type="entry name" value="LYSOZYME-LIKE PROTEIN-RELATED"/>
    <property type="match status" value="1"/>
</dbReference>
<feature type="transmembrane region" description="Helical" evidence="6">
    <location>
        <begin position="147"/>
        <end position="165"/>
    </location>
</feature>